<reference evidence="2 3" key="1">
    <citation type="submission" date="2018-04" db="EMBL/GenBank/DDBJ databases">
        <authorList>
            <person name="Zhang X."/>
            <person name="Yuan J."/>
            <person name="Li F."/>
            <person name="Xiang J."/>
        </authorList>
    </citation>
    <scope>NUCLEOTIDE SEQUENCE [LARGE SCALE GENOMIC DNA]</scope>
    <source>
        <tissue evidence="2">Muscle</tissue>
    </source>
</reference>
<comment type="caution">
    <text evidence="2">The sequence shown here is derived from an EMBL/GenBank/DDBJ whole genome shotgun (WGS) entry which is preliminary data.</text>
</comment>
<dbReference type="Proteomes" id="UP000283509">
    <property type="component" value="Unassembled WGS sequence"/>
</dbReference>
<feature type="transmembrane region" description="Helical" evidence="1">
    <location>
        <begin position="68"/>
        <end position="94"/>
    </location>
</feature>
<evidence type="ECO:0000256" key="1">
    <source>
        <dbReference type="SAM" id="Phobius"/>
    </source>
</evidence>
<keyword evidence="1" id="KW-0472">Membrane</keyword>
<protein>
    <submittedName>
        <fullName evidence="2">Uncharacterized protein</fullName>
    </submittedName>
</protein>
<reference evidence="2 3" key="2">
    <citation type="submission" date="2019-01" db="EMBL/GenBank/DDBJ databases">
        <title>The decoding of complex shrimp genome reveals the adaptation for benthos swimmer, frequently molting mechanism and breeding impact on genome.</title>
        <authorList>
            <person name="Sun Y."/>
            <person name="Gao Y."/>
            <person name="Yu Y."/>
        </authorList>
    </citation>
    <scope>NUCLEOTIDE SEQUENCE [LARGE SCALE GENOMIC DNA]</scope>
    <source>
        <tissue evidence="2">Muscle</tissue>
    </source>
</reference>
<dbReference type="AlphaFoldDB" id="A0A423TU70"/>
<keyword evidence="3" id="KW-1185">Reference proteome</keyword>
<keyword evidence="1" id="KW-1133">Transmembrane helix</keyword>
<name>A0A423TU70_PENVA</name>
<dbReference type="InterPro" id="IPR031720">
    <property type="entry name" value="DUF4728"/>
</dbReference>
<dbReference type="OrthoDB" id="10494943at2759"/>
<evidence type="ECO:0000313" key="2">
    <source>
        <dbReference type="EMBL" id="ROT79995.1"/>
    </source>
</evidence>
<feature type="transmembrane region" description="Helical" evidence="1">
    <location>
        <begin position="12"/>
        <end position="34"/>
    </location>
</feature>
<sequence>MCSISLRDGSLMIAIIMIVVSILRLVFAVTSICYDRNEAWFALLVEIINIPLAFLLLIAILKEKVKLLCAWVTNTLVVALANFAYGCLIIVAVANVSDGVASISMAVVQVCFAVVVRSFALTYHGGPEIIV</sequence>
<accession>A0A423TU70</accession>
<gene>
    <name evidence="2" type="ORF">C7M84_001266</name>
</gene>
<dbReference type="Pfam" id="PF15860">
    <property type="entry name" value="DUF4728"/>
    <property type="match status" value="1"/>
</dbReference>
<proteinExistence type="predicted"/>
<keyword evidence="1" id="KW-0812">Transmembrane</keyword>
<feature type="transmembrane region" description="Helical" evidence="1">
    <location>
        <begin position="100"/>
        <end position="120"/>
    </location>
</feature>
<feature type="transmembrane region" description="Helical" evidence="1">
    <location>
        <begin position="40"/>
        <end position="61"/>
    </location>
</feature>
<organism evidence="2 3">
    <name type="scientific">Penaeus vannamei</name>
    <name type="common">Whiteleg shrimp</name>
    <name type="synonym">Litopenaeus vannamei</name>
    <dbReference type="NCBI Taxonomy" id="6689"/>
    <lineage>
        <taxon>Eukaryota</taxon>
        <taxon>Metazoa</taxon>
        <taxon>Ecdysozoa</taxon>
        <taxon>Arthropoda</taxon>
        <taxon>Crustacea</taxon>
        <taxon>Multicrustacea</taxon>
        <taxon>Malacostraca</taxon>
        <taxon>Eumalacostraca</taxon>
        <taxon>Eucarida</taxon>
        <taxon>Decapoda</taxon>
        <taxon>Dendrobranchiata</taxon>
        <taxon>Penaeoidea</taxon>
        <taxon>Penaeidae</taxon>
        <taxon>Penaeus</taxon>
    </lineage>
</organism>
<evidence type="ECO:0000313" key="3">
    <source>
        <dbReference type="Proteomes" id="UP000283509"/>
    </source>
</evidence>
<dbReference type="EMBL" id="QCYY01001167">
    <property type="protein sequence ID" value="ROT79995.1"/>
    <property type="molecule type" value="Genomic_DNA"/>
</dbReference>